<keyword evidence="3" id="KW-1185">Reference proteome</keyword>
<feature type="compositionally biased region" description="Acidic residues" evidence="1">
    <location>
        <begin position="225"/>
        <end position="247"/>
    </location>
</feature>
<sequence length="247" mass="27282">MVREFYVNWVPDARSLFVIMRGVNLTITLAVLNDIGGSGLAEDCDALFDIGTALHRYHSGQGLFSLCLDDDHRVNIGAVLKSVMRKARVHKGRKYAFGGLITSLCRPAIVSEENMDYIAPLFPAPVDITRTKGPVTKFGPTLTTVKCHRQDELIMARVYGLEMLRHQNGCRASTDTQLGDVERHYPLNAHAKALLGIGPEFREPIDDDIPIDEERLRTSSNVVSDSDEEVDPAQAGDEAEEGDAMED</sequence>
<gene>
    <name evidence="2" type="ORF">H5410_042252</name>
</gene>
<dbReference type="EMBL" id="JACXVP010000008">
    <property type="protein sequence ID" value="KAG5591738.1"/>
    <property type="molecule type" value="Genomic_DNA"/>
</dbReference>
<accession>A0A9J5XVH8</accession>
<name>A0A9J5XVH8_SOLCO</name>
<proteinExistence type="predicted"/>
<evidence type="ECO:0000313" key="3">
    <source>
        <dbReference type="Proteomes" id="UP000824120"/>
    </source>
</evidence>
<dbReference type="AlphaFoldDB" id="A0A9J5XVH8"/>
<protein>
    <submittedName>
        <fullName evidence="2">Uncharacterized protein</fullName>
    </submittedName>
</protein>
<evidence type="ECO:0000256" key="1">
    <source>
        <dbReference type="SAM" id="MobiDB-lite"/>
    </source>
</evidence>
<evidence type="ECO:0000313" key="2">
    <source>
        <dbReference type="EMBL" id="KAG5591738.1"/>
    </source>
</evidence>
<feature type="region of interest" description="Disordered" evidence="1">
    <location>
        <begin position="203"/>
        <end position="247"/>
    </location>
</feature>
<organism evidence="2 3">
    <name type="scientific">Solanum commersonii</name>
    <name type="common">Commerson's wild potato</name>
    <name type="synonym">Commerson's nightshade</name>
    <dbReference type="NCBI Taxonomy" id="4109"/>
    <lineage>
        <taxon>Eukaryota</taxon>
        <taxon>Viridiplantae</taxon>
        <taxon>Streptophyta</taxon>
        <taxon>Embryophyta</taxon>
        <taxon>Tracheophyta</taxon>
        <taxon>Spermatophyta</taxon>
        <taxon>Magnoliopsida</taxon>
        <taxon>eudicotyledons</taxon>
        <taxon>Gunneridae</taxon>
        <taxon>Pentapetalae</taxon>
        <taxon>asterids</taxon>
        <taxon>lamiids</taxon>
        <taxon>Solanales</taxon>
        <taxon>Solanaceae</taxon>
        <taxon>Solanoideae</taxon>
        <taxon>Solaneae</taxon>
        <taxon>Solanum</taxon>
    </lineage>
</organism>
<comment type="caution">
    <text evidence="2">The sequence shown here is derived from an EMBL/GenBank/DDBJ whole genome shotgun (WGS) entry which is preliminary data.</text>
</comment>
<dbReference type="OrthoDB" id="1552040at2759"/>
<reference evidence="2 3" key="1">
    <citation type="submission" date="2020-09" db="EMBL/GenBank/DDBJ databases">
        <title>De no assembly of potato wild relative species, Solanum commersonii.</title>
        <authorList>
            <person name="Cho K."/>
        </authorList>
    </citation>
    <scope>NUCLEOTIDE SEQUENCE [LARGE SCALE GENOMIC DNA]</scope>
    <source>
        <strain evidence="2">LZ3.2</strain>
        <tissue evidence="2">Leaf</tissue>
    </source>
</reference>
<dbReference type="Proteomes" id="UP000824120">
    <property type="component" value="Chromosome 8"/>
</dbReference>